<protein>
    <submittedName>
        <fullName evidence="1">Uncharacterized protein</fullName>
    </submittedName>
</protein>
<dbReference type="EMBL" id="JACVVK020000184">
    <property type="protein sequence ID" value="KAK7486077.1"/>
    <property type="molecule type" value="Genomic_DNA"/>
</dbReference>
<gene>
    <name evidence="1" type="ORF">BaRGS_00022686</name>
</gene>
<reference evidence="1 2" key="1">
    <citation type="journal article" date="2023" name="Sci. Data">
        <title>Genome assembly of the Korean intertidal mud-creeper Batillaria attramentaria.</title>
        <authorList>
            <person name="Patra A.K."/>
            <person name="Ho P.T."/>
            <person name="Jun S."/>
            <person name="Lee S.J."/>
            <person name="Kim Y."/>
            <person name="Won Y.J."/>
        </authorList>
    </citation>
    <scope>NUCLEOTIDE SEQUENCE [LARGE SCALE GENOMIC DNA]</scope>
    <source>
        <strain evidence="1">Wonlab-2016</strain>
    </source>
</reference>
<proteinExistence type="predicted"/>
<keyword evidence="2" id="KW-1185">Reference proteome</keyword>
<name>A0ABD0KGA0_9CAEN</name>
<evidence type="ECO:0000313" key="2">
    <source>
        <dbReference type="Proteomes" id="UP001519460"/>
    </source>
</evidence>
<organism evidence="1 2">
    <name type="scientific">Batillaria attramentaria</name>
    <dbReference type="NCBI Taxonomy" id="370345"/>
    <lineage>
        <taxon>Eukaryota</taxon>
        <taxon>Metazoa</taxon>
        <taxon>Spiralia</taxon>
        <taxon>Lophotrochozoa</taxon>
        <taxon>Mollusca</taxon>
        <taxon>Gastropoda</taxon>
        <taxon>Caenogastropoda</taxon>
        <taxon>Sorbeoconcha</taxon>
        <taxon>Cerithioidea</taxon>
        <taxon>Batillariidae</taxon>
        <taxon>Batillaria</taxon>
    </lineage>
</organism>
<accession>A0ABD0KGA0</accession>
<evidence type="ECO:0000313" key="1">
    <source>
        <dbReference type="EMBL" id="KAK7486077.1"/>
    </source>
</evidence>
<feature type="non-terminal residue" evidence="1">
    <location>
        <position position="1"/>
    </location>
</feature>
<comment type="caution">
    <text evidence="1">The sequence shown here is derived from an EMBL/GenBank/DDBJ whole genome shotgun (WGS) entry which is preliminary data.</text>
</comment>
<sequence>DSSRLASAGLRNTLHAAQGDVKQRCCPFTGQQQTGVSSNSLRGLSGAISDCSNVTRVDCELYSAFKTRCLQLFVHPDNV</sequence>
<dbReference type="Proteomes" id="UP001519460">
    <property type="component" value="Unassembled WGS sequence"/>
</dbReference>
<dbReference type="AlphaFoldDB" id="A0ABD0KGA0"/>